<gene>
    <name evidence="2" type="ORF">Rrhod_0138</name>
</gene>
<dbReference type="eggNOG" id="COG3280">
    <property type="taxonomic scope" value="Bacteria"/>
</dbReference>
<dbReference type="InterPro" id="IPR012767">
    <property type="entry name" value="Trehalose_TreY"/>
</dbReference>
<proteinExistence type="predicted"/>
<sequence length="784" mass="84571">MTPTRRPITSTYRLQLVPGSFTFDDARAALEYLDDLGVSHLYLSPILTATSGSTHGYDVVDPTTVSEGLGGRDGLVALSAAARERGMGLIVDIVPNHMGVAKPRENRWWWDVLRHGEQSPFASYFDIDRAADNGADGRLALPILGSADDLAALDIDRSGDQPELAFHEHRFPIAPGTDGADAAEVHARQSYRLVPWDSGLIGYRRFFAVNELAALRQEDPDVFEATHAQIASWFADDLVDGLRIDHPDGLTDPAGYLRRLRALVGPDRWLVVEKILASGEALDATLPVDGTTGYEVLARIDDVFVDRSGEAGLTDLSLAYTDAAGDAAWLEETERRLKRTTAAELLAPEVRRLARAVARHSGGAASGHPDAPELSEAIGEVVARLPVYRSDYRGLEPLLGDVLDSARRARPDLGPALDTLAAAVTAGGEAAARLQQVSGAVMAKSVEDCLFYRTARLTSLQEVGGDPGRFGVSPARFHLDSVAHARSRPASMTTLSTHDTKRGEDVRGRIGVLSQTPELWARCVAEWSEHTPAPDPTVGAFGWQTFLGVWPDDGTPAADVPDLRERLHAYAEKAMREASAQTTWTEPDERFEAAVHEWVDTVLDGPVGVSIGRLAQQLAPHTRSDCLGRKLVQLCGPGVPDVYQGTELPEDSLVDPDNRRPVVVGGVGVPPKLHVVRNALRLRRERPEVFAGAYTALDARGECREHVLGFVRGDDAVAVLATRTSLRLAERGGWDDTTVPLPDGSWLDVLTGTQHSAEALAADVFATYPVALLVRQSGTATADG</sequence>
<dbReference type="SUPFAM" id="SSF51445">
    <property type="entry name" value="(Trans)glycosidases"/>
    <property type="match status" value="1"/>
</dbReference>
<dbReference type="AlphaFoldDB" id="R7WTJ9"/>
<dbReference type="Gene3D" id="1.10.10.470">
    <property type="entry name" value="Maltooligosyl trehalose synthase, domain 4"/>
    <property type="match status" value="1"/>
</dbReference>
<dbReference type="Proteomes" id="UP000013525">
    <property type="component" value="Unassembled WGS sequence"/>
</dbReference>
<dbReference type="EMBL" id="APMY01000003">
    <property type="protein sequence ID" value="EOM78600.1"/>
    <property type="molecule type" value="Genomic_DNA"/>
</dbReference>
<dbReference type="GO" id="GO:0047470">
    <property type="term" value="F:(1,4)-alpha-D-glucan 1-alpha-D-glucosylmutase activity"/>
    <property type="evidence" value="ECO:0007669"/>
    <property type="project" value="TreeGrafter"/>
</dbReference>
<dbReference type="Gene3D" id="3.20.20.80">
    <property type="entry name" value="Glycosidases"/>
    <property type="match status" value="1"/>
</dbReference>
<dbReference type="PANTHER" id="PTHR10357:SF216">
    <property type="entry name" value="MALTOOLIGOSYL TREHALOSE SYNTHASE-RELATED"/>
    <property type="match status" value="1"/>
</dbReference>
<protein>
    <submittedName>
        <fullName evidence="2">(1-&gt;4)-alpha-D-glucan 1-alpha-D-glucosylmutase</fullName>
    </submittedName>
</protein>
<dbReference type="InterPro" id="IPR006047">
    <property type="entry name" value="GH13_cat_dom"/>
</dbReference>
<dbReference type="GO" id="GO:0005992">
    <property type="term" value="P:trehalose biosynthetic process"/>
    <property type="evidence" value="ECO:0007669"/>
    <property type="project" value="TreeGrafter"/>
</dbReference>
<reference evidence="2 3" key="1">
    <citation type="journal article" date="2013" name="Genome Announc.">
        <title>Draft Genome Sequence of Rhodococcus rhodnii Strain LMG5362, a Symbiont of Rhodnius prolixus (Hemiptera, Reduviidae, Triatominae), the Principle Vector of Trypanosoma cruzi.</title>
        <authorList>
            <person name="Pachebat J.A."/>
            <person name="van Keulen G."/>
            <person name="Whitten M.M."/>
            <person name="Girdwood S."/>
            <person name="Del Sol R."/>
            <person name="Dyson P.J."/>
            <person name="Facey P.D."/>
        </authorList>
    </citation>
    <scope>NUCLEOTIDE SEQUENCE [LARGE SCALE GENOMIC DNA]</scope>
    <source>
        <strain evidence="2 3">LMG 5362</strain>
    </source>
</reference>
<name>R7WTJ9_9NOCA</name>
<dbReference type="InterPro" id="IPR017853">
    <property type="entry name" value="GH"/>
</dbReference>
<dbReference type="GO" id="GO:0030980">
    <property type="term" value="P:alpha-glucan catabolic process"/>
    <property type="evidence" value="ECO:0007669"/>
    <property type="project" value="TreeGrafter"/>
</dbReference>
<dbReference type="Pfam" id="PF00128">
    <property type="entry name" value="Alpha-amylase"/>
    <property type="match status" value="1"/>
</dbReference>
<keyword evidence="3" id="KW-1185">Reference proteome</keyword>
<comment type="caution">
    <text evidence="2">The sequence shown here is derived from an EMBL/GenBank/DDBJ whole genome shotgun (WGS) entry which is preliminary data.</text>
</comment>
<dbReference type="RefSeq" id="WP_010836217.1">
    <property type="nucleotide sequence ID" value="NZ_APMY01000003.1"/>
</dbReference>
<accession>R7WTJ9</accession>
<dbReference type="NCBIfam" id="TIGR02401">
    <property type="entry name" value="trehalose_TreY"/>
    <property type="match status" value="1"/>
</dbReference>
<dbReference type="Gene3D" id="3.30.1590.10">
    <property type="entry name" value="Maltooligosyl trehalose synthase, domain 2"/>
    <property type="match status" value="1"/>
</dbReference>
<dbReference type="Gene3D" id="1.10.150.200">
    <property type="entry name" value="Maltooligosyl trehalose synthase, domain 3"/>
    <property type="match status" value="1"/>
</dbReference>
<dbReference type="InterPro" id="IPR013797">
    <property type="entry name" value="Maltooligo_trehalose_synth_4"/>
</dbReference>
<organism evidence="2 3">
    <name type="scientific">Rhodococcus rhodnii LMG 5362</name>
    <dbReference type="NCBI Taxonomy" id="1273125"/>
    <lineage>
        <taxon>Bacteria</taxon>
        <taxon>Bacillati</taxon>
        <taxon>Actinomycetota</taxon>
        <taxon>Actinomycetes</taxon>
        <taxon>Mycobacteriales</taxon>
        <taxon>Nocardiaceae</taxon>
        <taxon>Rhodococcus</taxon>
    </lineage>
</organism>
<evidence type="ECO:0000313" key="3">
    <source>
        <dbReference type="Proteomes" id="UP000013525"/>
    </source>
</evidence>
<dbReference type="PANTHER" id="PTHR10357">
    <property type="entry name" value="ALPHA-AMYLASE FAMILY MEMBER"/>
    <property type="match status" value="1"/>
</dbReference>
<evidence type="ECO:0000313" key="2">
    <source>
        <dbReference type="EMBL" id="EOM78600.1"/>
    </source>
</evidence>
<evidence type="ECO:0000259" key="1">
    <source>
        <dbReference type="SMART" id="SM00642"/>
    </source>
</evidence>
<dbReference type="PATRIC" id="fig|1273125.3.peg.137"/>
<dbReference type="CDD" id="cd11336">
    <property type="entry name" value="AmyAc_MTSase"/>
    <property type="match status" value="1"/>
</dbReference>
<dbReference type="SMART" id="SM00642">
    <property type="entry name" value="Aamy"/>
    <property type="match status" value="1"/>
</dbReference>
<feature type="domain" description="Glycosyl hydrolase family 13 catalytic" evidence="1">
    <location>
        <begin position="15"/>
        <end position="681"/>
    </location>
</feature>